<keyword evidence="9" id="KW-1185">Reference proteome</keyword>
<dbReference type="EMBL" id="JAPXFL010000007">
    <property type="protein sequence ID" value="KAK9504650.1"/>
    <property type="molecule type" value="Genomic_DNA"/>
</dbReference>
<accession>A0AAW1D357</accession>
<keyword evidence="5" id="KW-0963">Cytoplasm</keyword>
<comment type="similarity">
    <text evidence="3">Belongs to the CFAP300 family.</text>
</comment>
<evidence type="ECO:0000256" key="2">
    <source>
        <dbReference type="ARBA" id="ARBA00004430"/>
    </source>
</evidence>
<dbReference type="Pfam" id="PF14926">
    <property type="entry name" value="CFAP300"/>
    <property type="match status" value="1"/>
</dbReference>
<gene>
    <name evidence="8" type="ORF">O3M35_010936</name>
</gene>
<comment type="caution">
    <text evidence="8">The sequence shown here is derived from an EMBL/GenBank/DDBJ whole genome shotgun (WGS) entry which is preliminary data.</text>
</comment>
<keyword evidence="7" id="KW-0966">Cell projection</keyword>
<name>A0AAW1D357_9HEMI</name>
<dbReference type="PANTHER" id="PTHR31078:SF1">
    <property type="entry name" value="CILIA- AND FLAGELLA-ASSOCIATED PROTEIN 300"/>
    <property type="match status" value="1"/>
</dbReference>
<dbReference type="PANTHER" id="PTHR31078">
    <property type="entry name" value="CILIA- AND FLAGELLA-ASSOCIATED PROTEIN 300"/>
    <property type="match status" value="1"/>
</dbReference>
<evidence type="ECO:0000256" key="7">
    <source>
        <dbReference type="ARBA" id="ARBA00023273"/>
    </source>
</evidence>
<evidence type="ECO:0000313" key="8">
    <source>
        <dbReference type="EMBL" id="KAK9504650.1"/>
    </source>
</evidence>
<sequence>MAGKPATKVTVQEVPCVVTSMAFYDKITNEKNGIVRKGRILECMEEQINGFYVNDKLRALLLDPDSDVYQLYSAEERQQFAFLLLMHFTLGGLYCQQEFHIDPYLETVKQVYKELLSVQRAENQNVIEVRSKVLRAVAYGDDENEPICPSDPANKQNFLYLIVDDFKRQVTVFQHQYGPVHFF</sequence>
<dbReference type="GO" id="GO:0005930">
    <property type="term" value="C:axoneme"/>
    <property type="evidence" value="ECO:0007669"/>
    <property type="project" value="UniProtKB-SubCell"/>
</dbReference>
<comment type="subcellular location">
    <subcellularLocation>
        <location evidence="2">Cytoplasm</location>
        <location evidence="2">Cytoskeleton</location>
        <location evidence="2">Cilium axoneme</location>
    </subcellularLocation>
</comment>
<comment type="function">
    <text evidence="1">Cilium- and flagellum-specific protein that plays a role in axonemal structure organization and motility. May play a role in outer and inner dynein arm assembly.</text>
</comment>
<evidence type="ECO:0000256" key="6">
    <source>
        <dbReference type="ARBA" id="ARBA00023212"/>
    </source>
</evidence>
<keyword evidence="6" id="KW-0206">Cytoskeleton</keyword>
<evidence type="ECO:0000256" key="5">
    <source>
        <dbReference type="ARBA" id="ARBA00022490"/>
    </source>
</evidence>
<proteinExistence type="inferred from homology"/>
<evidence type="ECO:0000256" key="4">
    <source>
        <dbReference type="ARBA" id="ARBA00022174"/>
    </source>
</evidence>
<evidence type="ECO:0000313" key="9">
    <source>
        <dbReference type="Proteomes" id="UP001461498"/>
    </source>
</evidence>
<organism evidence="8 9">
    <name type="scientific">Rhynocoris fuscipes</name>
    <dbReference type="NCBI Taxonomy" id="488301"/>
    <lineage>
        <taxon>Eukaryota</taxon>
        <taxon>Metazoa</taxon>
        <taxon>Ecdysozoa</taxon>
        <taxon>Arthropoda</taxon>
        <taxon>Hexapoda</taxon>
        <taxon>Insecta</taxon>
        <taxon>Pterygota</taxon>
        <taxon>Neoptera</taxon>
        <taxon>Paraneoptera</taxon>
        <taxon>Hemiptera</taxon>
        <taxon>Heteroptera</taxon>
        <taxon>Panheteroptera</taxon>
        <taxon>Cimicomorpha</taxon>
        <taxon>Reduviidae</taxon>
        <taxon>Harpactorinae</taxon>
        <taxon>Harpactorini</taxon>
        <taxon>Rhynocoris</taxon>
    </lineage>
</organism>
<dbReference type="Proteomes" id="UP001461498">
    <property type="component" value="Unassembled WGS sequence"/>
</dbReference>
<evidence type="ECO:0000256" key="1">
    <source>
        <dbReference type="ARBA" id="ARBA00002404"/>
    </source>
</evidence>
<dbReference type="InterPro" id="IPR029416">
    <property type="entry name" value="CFAP300"/>
</dbReference>
<protein>
    <recommendedName>
        <fullName evidence="4">Cilia- and flagella-associated protein 300</fullName>
    </recommendedName>
</protein>
<evidence type="ECO:0000256" key="3">
    <source>
        <dbReference type="ARBA" id="ARBA00009205"/>
    </source>
</evidence>
<reference evidence="8 9" key="1">
    <citation type="submission" date="2022-12" db="EMBL/GenBank/DDBJ databases">
        <title>Chromosome-level genome assembly of true bugs.</title>
        <authorList>
            <person name="Ma L."/>
            <person name="Li H."/>
        </authorList>
    </citation>
    <scope>NUCLEOTIDE SEQUENCE [LARGE SCALE GENOMIC DNA]</scope>
    <source>
        <strain evidence="8">Lab_2022b</strain>
    </source>
</reference>
<dbReference type="AlphaFoldDB" id="A0AAW1D357"/>